<feature type="region of interest" description="Disordered" evidence="1">
    <location>
        <begin position="311"/>
        <end position="338"/>
    </location>
</feature>
<reference evidence="3" key="1">
    <citation type="journal article" date="2020" name="Nat. Commun.">
        <title>Large-scale genome sequencing of mycorrhizal fungi provides insights into the early evolution of symbiotic traits.</title>
        <authorList>
            <person name="Miyauchi S."/>
            <person name="Kiss E."/>
            <person name="Kuo A."/>
            <person name="Drula E."/>
            <person name="Kohler A."/>
            <person name="Sanchez-Garcia M."/>
            <person name="Morin E."/>
            <person name="Andreopoulos B."/>
            <person name="Barry K.W."/>
            <person name="Bonito G."/>
            <person name="Buee M."/>
            <person name="Carver A."/>
            <person name="Chen C."/>
            <person name="Cichocki N."/>
            <person name="Clum A."/>
            <person name="Culley D."/>
            <person name="Crous P.W."/>
            <person name="Fauchery L."/>
            <person name="Girlanda M."/>
            <person name="Hayes R.D."/>
            <person name="Keri Z."/>
            <person name="LaButti K."/>
            <person name="Lipzen A."/>
            <person name="Lombard V."/>
            <person name="Magnuson J."/>
            <person name="Maillard F."/>
            <person name="Murat C."/>
            <person name="Nolan M."/>
            <person name="Ohm R.A."/>
            <person name="Pangilinan J."/>
            <person name="Pereira M.F."/>
            <person name="Perotto S."/>
            <person name="Peter M."/>
            <person name="Pfister S."/>
            <person name="Riley R."/>
            <person name="Sitrit Y."/>
            <person name="Stielow J.B."/>
            <person name="Szollosi G."/>
            <person name="Zifcakova L."/>
            <person name="Stursova M."/>
            <person name="Spatafora J.W."/>
            <person name="Tedersoo L."/>
            <person name="Vaario L.M."/>
            <person name="Yamada A."/>
            <person name="Yan M."/>
            <person name="Wang P."/>
            <person name="Xu J."/>
            <person name="Bruns T."/>
            <person name="Baldrian P."/>
            <person name="Vilgalys R."/>
            <person name="Dunand C."/>
            <person name="Henrissat B."/>
            <person name="Grigoriev I.V."/>
            <person name="Hibbett D."/>
            <person name="Nagy L.G."/>
            <person name="Martin F.M."/>
        </authorList>
    </citation>
    <scope>NUCLEOTIDE SEQUENCE</scope>
    <source>
        <strain evidence="3">UH-Tt-Lm1</strain>
    </source>
</reference>
<dbReference type="OrthoDB" id="5321006at2759"/>
<comment type="caution">
    <text evidence="3">The sequence shown here is derived from an EMBL/GenBank/DDBJ whole genome shotgun (WGS) entry which is preliminary data.</text>
</comment>
<feature type="domain" description="SWI/SNF and RSC complexes subunit Ssr4 N-terminal" evidence="2">
    <location>
        <begin position="18"/>
        <end position="132"/>
    </location>
</feature>
<accession>A0A9P6L5L0</accession>
<sequence length="338" mass="37007">MATPQQLADGLCLRFSGDIPPQPALTVEMAVNLLIRGTHASSQLPYVWGYVDRPSDGAVYLIFIGSQLSFPNDGMRFQENEQRFAIPAGNGREVEMIEAKFGFIPGSGENIANRVRRKFRMTKGGNPQLALVHYSRGQAVPMNPALNQPTRSYPLQPVNLPAVYIAGDKVGQKVLQGTAGGPPGVPPPMGMGYPVPATTQSMLAQQNRQMEALERRNAEQRARGSMNAVCPLLGTVVVLADTCVLEKEMISTRTLALTRFQRNHEFMDEVFMQAALGDKHPPKRKSPWSIFDAADLESKTTKLTAEIAELQKRTEERRAQRSALASGDADVSMTSISI</sequence>
<evidence type="ECO:0000259" key="2">
    <source>
        <dbReference type="Pfam" id="PF08549"/>
    </source>
</evidence>
<protein>
    <recommendedName>
        <fullName evidence="2">SWI/SNF and RSC complexes subunit Ssr4 N-terminal domain-containing protein</fullName>
    </recommendedName>
</protein>
<evidence type="ECO:0000313" key="4">
    <source>
        <dbReference type="Proteomes" id="UP000736335"/>
    </source>
</evidence>
<evidence type="ECO:0000313" key="3">
    <source>
        <dbReference type="EMBL" id="KAF9783168.1"/>
    </source>
</evidence>
<name>A0A9P6L5L0_9AGAM</name>
<dbReference type="AlphaFoldDB" id="A0A9P6L5L0"/>
<dbReference type="EMBL" id="WIUZ02000010">
    <property type="protein sequence ID" value="KAF9783168.1"/>
    <property type="molecule type" value="Genomic_DNA"/>
</dbReference>
<organism evidence="3 4">
    <name type="scientific">Thelephora terrestris</name>
    <dbReference type="NCBI Taxonomy" id="56493"/>
    <lineage>
        <taxon>Eukaryota</taxon>
        <taxon>Fungi</taxon>
        <taxon>Dikarya</taxon>
        <taxon>Basidiomycota</taxon>
        <taxon>Agaricomycotina</taxon>
        <taxon>Agaricomycetes</taxon>
        <taxon>Thelephorales</taxon>
        <taxon>Thelephoraceae</taxon>
        <taxon>Thelephora</taxon>
    </lineage>
</organism>
<gene>
    <name evidence="3" type="ORF">BJ322DRAFT_1008233</name>
</gene>
<dbReference type="Pfam" id="PF08549">
    <property type="entry name" value="SWI-SNF_Ssr4_N"/>
    <property type="match status" value="1"/>
</dbReference>
<reference evidence="3" key="2">
    <citation type="submission" date="2020-11" db="EMBL/GenBank/DDBJ databases">
        <authorList>
            <consortium name="DOE Joint Genome Institute"/>
            <person name="Kuo A."/>
            <person name="Miyauchi S."/>
            <person name="Kiss E."/>
            <person name="Drula E."/>
            <person name="Kohler A."/>
            <person name="Sanchez-Garcia M."/>
            <person name="Andreopoulos B."/>
            <person name="Barry K.W."/>
            <person name="Bonito G."/>
            <person name="Buee M."/>
            <person name="Carver A."/>
            <person name="Chen C."/>
            <person name="Cichocki N."/>
            <person name="Clum A."/>
            <person name="Culley D."/>
            <person name="Crous P.W."/>
            <person name="Fauchery L."/>
            <person name="Girlanda M."/>
            <person name="Hayes R."/>
            <person name="Keri Z."/>
            <person name="Labutti K."/>
            <person name="Lipzen A."/>
            <person name="Lombard V."/>
            <person name="Magnuson J."/>
            <person name="Maillard F."/>
            <person name="Morin E."/>
            <person name="Murat C."/>
            <person name="Nolan M."/>
            <person name="Ohm R."/>
            <person name="Pangilinan J."/>
            <person name="Pereira M."/>
            <person name="Perotto S."/>
            <person name="Peter M."/>
            <person name="Riley R."/>
            <person name="Sitrit Y."/>
            <person name="Stielow B."/>
            <person name="Szollosi G."/>
            <person name="Zifcakova L."/>
            <person name="Stursova M."/>
            <person name="Spatafora J.W."/>
            <person name="Tedersoo L."/>
            <person name="Vaario L.-M."/>
            <person name="Yamada A."/>
            <person name="Yan M."/>
            <person name="Wang P."/>
            <person name="Xu J."/>
            <person name="Bruns T."/>
            <person name="Baldrian P."/>
            <person name="Vilgalys R."/>
            <person name="Henrissat B."/>
            <person name="Grigoriev I.V."/>
            <person name="Hibbett D."/>
            <person name="Nagy L.G."/>
            <person name="Martin F.M."/>
        </authorList>
    </citation>
    <scope>NUCLEOTIDE SEQUENCE</scope>
    <source>
        <strain evidence="3">UH-Tt-Lm1</strain>
    </source>
</reference>
<dbReference type="Proteomes" id="UP000736335">
    <property type="component" value="Unassembled WGS sequence"/>
</dbReference>
<dbReference type="InterPro" id="IPR013859">
    <property type="entry name" value="Ssr4_N"/>
</dbReference>
<dbReference type="GO" id="GO:0006338">
    <property type="term" value="P:chromatin remodeling"/>
    <property type="evidence" value="ECO:0007669"/>
    <property type="project" value="InterPro"/>
</dbReference>
<proteinExistence type="predicted"/>
<evidence type="ECO:0000256" key="1">
    <source>
        <dbReference type="SAM" id="MobiDB-lite"/>
    </source>
</evidence>
<keyword evidence="4" id="KW-1185">Reference proteome</keyword>